<dbReference type="PANTHER" id="PTHR40448:SF1">
    <property type="entry name" value="TWO-COMPONENT SENSOR HISTIDINE KINASE"/>
    <property type="match status" value="1"/>
</dbReference>
<dbReference type="PANTHER" id="PTHR40448">
    <property type="entry name" value="TWO-COMPONENT SENSOR HISTIDINE KINASE"/>
    <property type="match status" value="1"/>
</dbReference>
<gene>
    <name evidence="4" type="ORF">NH397_14460</name>
</gene>
<feature type="transmembrane region" description="Helical" evidence="1">
    <location>
        <begin position="289"/>
        <end position="318"/>
    </location>
</feature>
<dbReference type="EMBL" id="CP099799">
    <property type="protein sequence ID" value="USS00665.1"/>
    <property type="molecule type" value="Genomic_DNA"/>
</dbReference>
<keyword evidence="5" id="KW-1185">Reference proteome</keyword>
<proteinExistence type="predicted"/>
<dbReference type="Proteomes" id="UP001055437">
    <property type="component" value="Chromosome"/>
</dbReference>
<dbReference type="InterPro" id="IPR032834">
    <property type="entry name" value="NatK-like_C"/>
</dbReference>
<feature type="domain" description="Double Cache" evidence="2">
    <location>
        <begin position="144"/>
        <end position="275"/>
    </location>
</feature>
<protein>
    <submittedName>
        <fullName evidence="4">GHKL domain-containing protein</fullName>
    </submittedName>
</protein>
<dbReference type="Gene3D" id="3.30.450.20">
    <property type="entry name" value="PAS domain"/>
    <property type="match status" value="1"/>
</dbReference>
<dbReference type="RefSeq" id="WP_227909557.1">
    <property type="nucleotide sequence ID" value="NZ_CP023671.1"/>
</dbReference>
<keyword evidence="1" id="KW-1133">Transmembrane helix</keyword>
<dbReference type="GeneID" id="303560258"/>
<organism evidence="4 5">
    <name type="scientific">Clostridium septicum</name>
    <dbReference type="NCBI Taxonomy" id="1504"/>
    <lineage>
        <taxon>Bacteria</taxon>
        <taxon>Bacillati</taxon>
        <taxon>Bacillota</taxon>
        <taxon>Clostridia</taxon>
        <taxon>Eubacteriales</taxon>
        <taxon>Clostridiaceae</taxon>
        <taxon>Clostridium</taxon>
    </lineage>
</organism>
<evidence type="ECO:0000313" key="5">
    <source>
        <dbReference type="Proteomes" id="UP001055437"/>
    </source>
</evidence>
<reference evidence="4" key="1">
    <citation type="submission" date="2022-06" db="EMBL/GenBank/DDBJ databases">
        <authorList>
            <person name="Holder M.E."/>
            <person name="Ajami N.J."/>
            <person name="Petrosino J.F."/>
        </authorList>
    </citation>
    <scope>NUCLEOTIDE SEQUENCE</scope>
    <source>
        <strain evidence="4">RMA 8861</strain>
    </source>
</reference>
<dbReference type="InterPro" id="IPR036890">
    <property type="entry name" value="HATPase_C_sf"/>
</dbReference>
<sequence>MLIIIFLSFRYITTIKSIYKNNLKELASTSIEFKKNSLKEIVNKTVQEIDIERDYIIKDSIKILDSISIDENLLNFDNITLVTSKILKVNPEMNIFIWDNISNKLIYTSDSKLNTDTILTENDFLTYINTYKLNRYKLINDSKIIAFCISDKSIEEKVQEIIKDRIRKIDLNNNSYIWINKILNYEGGDNYAIRLVHPNLIETEGEMLSTNTPDIKNNLPYLTELEGIKANGEVFHDYYFKKKNCTCISHKLSYGKLYPKYNWIICSGDYLDDLEDLINKETVKFKKDMILQISITILVGILCFITSGIIGFLLLNLINIHEFALMKQKNDITNQHYNILERKYDKTNEIIHDMKNHMSSIKALAELDNISKVVEYIESINNDIGKLSNIVITNNKIIDIILNEKIYLIKKHNINFKYEVQPFNLDFIQNKDICTIIGNLLDNSIESCINSKNKDIFLKIHCFNENFIVMKVTNSCDKKPIIINNKLATIKEGIDHHGYGIKNIEKSLKKYFGTMIWDYDAINNTFMVTLTIPVPSKQKDFSIF</sequence>
<dbReference type="Pfam" id="PF14501">
    <property type="entry name" value="HATPase_c_5"/>
    <property type="match status" value="1"/>
</dbReference>
<evidence type="ECO:0000259" key="3">
    <source>
        <dbReference type="Pfam" id="PF14501"/>
    </source>
</evidence>
<dbReference type="SUPFAM" id="SSF55874">
    <property type="entry name" value="ATPase domain of HSP90 chaperone/DNA topoisomerase II/histidine kinase"/>
    <property type="match status" value="1"/>
</dbReference>
<evidence type="ECO:0000313" key="4">
    <source>
        <dbReference type="EMBL" id="USS00665.1"/>
    </source>
</evidence>
<keyword evidence="1" id="KW-0812">Transmembrane</keyword>
<dbReference type="Gene3D" id="3.30.565.10">
    <property type="entry name" value="Histidine kinase-like ATPase, C-terminal domain"/>
    <property type="match status" value="1"/>
</dbReference>
<evidence type="ECO:0000256" key="1">
    <source>
        <dbReference type="SAM" id="Phobius"/>
    </source>
</evidence>
<name>A0ABY5AYT0_CLOSE</name>
<dbReference type="Pfam" id="PF08269">
    <property type="entry name" value="dCache_2"/>
    <property type="match status" value="1"/>
</dbReference>
<feature type="domain" description="Sensor histidine kinase NatK-like C-terminal" evidence="3">
    <location>
        <begin position="431"/>
        <end position="533"/>
    </location>
</feature>
<evidence type="ECO:0000259" key="2">
    <source>
        <dbReference type="Pfam" id="PF08269"/>
    </source>
</evidence>
<dbReference type="InterPro" id="IPR004010">
    <property type="entry name" value="Double_Cache_2"/>
</dbReference>
<accession>A0ABY5AYT0</accession>
<keyword evidence="1" id="KW-0472">Membrane</keyword>